<dbReference type="AlphaFoldDB" id="A0AAN8MZ31"/>
<proteinExistence type="inferred from homology"/>
<comment type="function">
    <text evidence="7">Component of the Mediator complex, a coactivator involved in the regulated transcription of nearly all RNA polymerase II-dependent genes. Mediator functions as a bridge to convey information from gene-specific regulatory proteins to the basal RNA polymerase II transcription machinery. Mediator is recruited to promoters by direct interactions with regulatory proteins and serves as a scaffold for the assembly of a functional preinitiation complex with RNA polymerase II and the general transcription factors.</text>
</comment>
<dbReference type="Proteomes" id="UP001313282">
    <property type="component" value="Unassembled WGS sequence"/>
</dbReference>
<evidence type="ECO:0000256" key="8">
    <source>
        <dbReference type="SAM" id="MobiDB-lite"/>
    </source>
</evidence>
<dbReference type="GO" id="GO:0003712">
    <property type="term" value="F:transcription coregulator activity"/>
    <property type="evidence" value="ECO:0007669"/>
    <property type="project" value="InterPro"/>
</dbReference>
<accession>A0AAN8MZ31</accession>
<gene>
    <name evidence="10" type="ORF">TWF718_000275</name>
</gene>
<evidence type="ECO:0000256" key="1">
    <source>
        <dbReference type="ARBA" id="ARBA00004123"/>
    </source>
</evidence>
<feature type="domain" description="Mediator complex subunit Med1" evidence="9">
    <location>
        <begin position="106"/>
        <end position="501"/>
    </location>
</feature>
<sequence length="630" mass="68042">MNTHTPMAAPHHSGMTPGNLPTFPFSPAVSQALAGSSPHPNLKKSPHSSALAPSLSSSGLQFGSPASSTTGTKYLNSLNSLLGADGSGHGGVVGGGEDKERSKLKKVLKVLKSRPGKISEEGIKRVARRAGMQYHTDSTTLVKGVHTLIISGIIVVVDVDFKDANVSRVTLSFAETSGPTAEFSDRAAKILENTLMSQNTNNSTSNYSITSSLAQFADNLERFARSDRLSHLPSLNCFSAITGLYVSMMKIWEKEVASFGGEVEAMCKGMGRPGMHLRGKVGFCIDYWKERRFISEKKEGKGKGREDGEESGKFWRVVIDVDELPSEEYITPVRNSEDWVSDNVLKGSDGLFGTTDTHEIDWIEPPLNNYEPATNPEVLTRLNNTRFIAKLDPPVVISLQDEVEILGAAGAATMSQVIPGPLEGVLCPKIKGGKEPLVNARKVYAGQEGESAEHNYNLNTLRPAYGRVLEEIPFSHPRQLGVIFQTLRKYACFSTIFHSAFPEDLSSSASASTPSQTAQQPQQQSDSMDIDDFLSESVPAKLAVPVDISMNTLPLGYSLIFPYDNEGIGQIEISILNNAELEILSVNGGVAMAQVEGVKRVVEVTEDLGILVEWVRRKGGSNAGGEAMVE</sequence>
<dbReference type="Pfam" id="PF10744">
    <property type="entry name" value="Med1"/>
    <property type="match status" value="1"/>
</dbReference>
<keyword evidence="6 7" id="KW-0539">Nucleus</keyword>
<comment type="similarity">
    <text evidence="2 7">Belongs to the Mediator complex subunit 1 family.</text>
</comment>
<comment type="subcellular location">
    <subcellularLocation>
        <location evidence="1 7">Nucleus</location>
    </subcellularLocation>
</comment>
<evidence type="ECO:0000256" key="7">
    <source>
        <dbReference type="RuleBase" id="RU364059"/>
    </source>
</evidence>
<dbReference type="PANTHER" id="PTHR35041">
    <property type="entry name" value="MEDIATOR OF RNA POLYMERASE II TRANSCRIPTION SUBUNIT 1"/>
    <property type="match status" value="1"/>
</dbReference>
<evidence type="ECO:0000256" key="3">
    <source>
        <dbReference type="ARBA" id="ARBA00023015"/>
    </source>
</evidence>
<evidence type="ECO:0000313" key="10">
    <source>
        <dbReference type="EMBL" id="KAK6355896.1"/>
    </source>
</evidence>
<dbReference type="EMBL" id="JAVHNR010000001">
    <property type="protein sequence ID" value="KAK6355896.1"/>
    <property type="molecule type" value="Genomic_DNA"/>
</dbReference>
<evidence type="ECO:0000256" key="2">
    <source>
        <dbReference type="ARBA" id="ARBA00006210"/>
    </source>
</evidence>
<evidence type="ECO:0000256" key="5">
    <source>
        <dbReference type="ARBA" id="ARBA00023163"/>
    </source>
</evidence>
<organism evidence="10 11">
    <name type="scientific">Orbilia javanica</name>
    <dbReference type="NCBI Taxonomy" id="47235"/>
    <lineage>
        <taxon>Eukaryota</taxon>
        <taxon>Fungi</taxon>
        <taxon>Dikarya</taxon>
        <taxon>Ascomycota</taxon>
        <taxon>Pezizomycotina</taxon>
        <taxon>Orbiliomycetes</taxon>
        <taxon>Orbiliales</taxon>
        <taxon>Orbiliaceae</taxon>
        <taxon>Orbilia</taxon>
    </lineage>
</organism>
<keyword evidence="5 7" id="KW-0804">Transcription</keyword>
<dbReference type="PANTHER" id="PTHR35041:SF4">
    <property type="entry name" value="MEDIATOR OF RNA POLYMERASE II TRANSCRIPTION SUBUNIT 1"/>
    <property type="match status" value="1"/>
</dbReference>
<feature type="compositionally biased region" description="Low complexity" evidence="8">
    <location>
        <begin position="47"/>
        <end position="58"/>
    </location>
</feature>
<dbReference type="GO" id="GO:0045944">
    <property type="term" value="P:positive regulation of transcription by RNA polymerase II"/>
    <property type="evidence" value="ECO:0007669"/>
    <property type="project" value="UniProtKB-ARBA"/>
</dbReference>
<evidence type="ECO:0000313" key="11">
    <source>
        <dbReference type="Proteomes" id="UP001313282"/>
    </source>
</evidence>
<comment type="caution">
    <text evidence="10">The sequence shown here is derived from an EMBL/GenBank/DDBJ whole genome shotgun (WGS) entry which is preliminary data.</text>
</comment>
<keyword evidence="4 7" id="KW-0010">Activator</keyword>
<evidence type="ECO:0000256" key="4">
    <source>
        <dbReference type="ARBA" id="ARBA00023159"/>
    </source>
</evidence>
<keyword evidence="11" id="KW-1185">Reference proteome</keyword>
<name>A0AAN8MZ31_9PEZI</name>
<feature type="compositionally biased region" description="Low complexity" evidence="8">
    <location>
        <begin position="507"/>
        <end position="525"/>
    </location>
</feature>
<keyword evidence="3 7" id="KW-0805">Transcription regulation</keyword>
<dbReference type="GO" id="GO:0016592">
    <property type="term" value="C:mediator complex"/>
    <property type="evidence" value="ECO:0007669"/>
    <property type="project" value="InterPro"/>
</dbReference>
<feature type="region of interest" description="Disordered" evidence="8">
    <location>
        <begin position="1"/>
        <end position="66"/>
    </location>
</feature>
<evidence type="ECO:0000256" key="6">
    <source>
        <dbReference type="ARBA" id="ARBA00023242"/>
    </source>
</evidence>
<feature type="region of interest" description="Disordered" evidence="8">
    <location>
        <begin position="507"/>
        <end position="528"/>
    </location>
</feature>
<evidence type="ECO:0000259" key="9">
    <source>
        <dbReference type="Pfam" id="PF10744"/>
    </source>
</evidence>
<protein>
    <recommendedName>
        <fullName evidence="7">Mediator of RNA polymerase II transcription subunit 1</fullName>
    </recommendedName>
    <alternativeName>
        <fullName evidence="7">Mediator complex subunit 1</fullName>
    </alternativeName>
</protein>
<dbReference type="InterPro" id="IPR019680">
    <property type="entry name" value="Mediator_Med1"/>
</dbReference>
<reference evidence="10 11" key="1">
    <citation type="submission" date="2019-10" db="EMBL/GenBank/DDBJ databases">
        <authorList>
            <person name="Palmer J.M."/>
        </authorList>
    </citation>
    <scope>NUCLEOTIDE SEQUENCE [LARGE SCALE GENOMIC DNA]</scope>
    <source>
        <strain evidence="10 11">TWF718</strain>
    </source>
</reference>